<evidence type="ECO:0000259" key="1">
    <source>
        <dbReference type="Pfam" id="PF01979"/>
    </source>
</evidence>
<dbReference type="PANTHER" id="PTHR43135:SF3">
    <property type="entry name" value="ALPHA-D-RIBOSE 1-METHYLPHOSPHONATE 5-TRIPHOSPHATE DIPHOSPHATASE"/>
    <property type="match status" value="1"/>
</dbReference>
<name>A0A4Q0YIU6_9BACT</name>
<comment type="caution">
    <text evidence="2">The sequence shown here is derived from an EMBL/GenBank/DDBJ whole genome shotgun (WGS) entry which is preliminary data.</text>
</comment>
<accession>A0A4Q0YIU6</accession>
<dbReference type="EMBL" id="PDKJ01000001">
    <property type="protein sequence ID" value="RXJ70313.1"/>
    <property type="molecule type" value="Genomic_DNA"/>
</dbReference>
<organism evidence="2 3">
    <name type="scientific">Halarcobacter ebronensis</name>
    <dbReference type="NCBI Taxonomy" id="1462615"/>
    <lineage>
        <taxon>Bacteria</taxon>
        <taxon>Pseudomonadati</taxon>
        <taxon>Campylobacterota</taxon>
        <taxon>Epsilonproteobacteria</taxon>
        <taxon>Campylobacterales</taxon>
        <taxon>Arcobacteraceae</taxon>
        <taxon>Halarcobacter</taxon>
    </lineage>
</organism>
<protein>
    <submittedName>
        <fullName evidence="2">Alpha-D-ribose 1-methylphosphonate 5-triphosphate diphosphatase</fullName>
    </submittedName>
</protein>
<evidence type="ECO:0000313" key="3">
    <source>
        <dbReference type="Proteomes" id="UP000290172"/>
    </source>
</evidence>
<dbReference type="InterPro" id="IPR011059">
    <property type="entry name" value="Metal-dep_hydrolase_composite"/>
</dbReference>
<dbReference type="Gene3D" id="2.30.40.10">
    <property type="entry name" value="Urease, subunit C, domain 1"/>
    <property type="match status" value="1"/>
</dbReference>
<dbReference type="GO" id="GO:0019700">
    <property type="term" value="P:organic phosphonate catabolic process"/>
    <property type="evidence" value="ECO:0007669"/>
    <property type="project" value="InterPro"/>
</dbReference>
<dbReference type="Gene3D" id="3.20.20.140">
    <property type="entry name" value="Metal-dependent hydrolases"/>
    <property type="match status" value="2"/>
</dbReference>
<dbReference type="PANTHER" id="PTHR43135">
    <property type="entry name" value="ALPHA-D-RIBOSE 1-METHYLPHOSPHONATE 5-TRIPHOSPHATE DIPHOSPHATASE"/>
    <property type="match status" value="1"/>
</dbReference>
<dbReference type="NCBIfam" id="NF011990">
    <property type="entry name" value="PRK15446.2-6"/>
    <property type="match status" value="1"/>
</dbReference>
<dbReference type="SUPFAM" id="SSF51338">
    <property type="entry name" value="Composite domain of metallo-dependent hydrolases"/>
    <property type="match status" value="1"/>
</dbReference>
<gene>
    <name evidence="2" type="ORF">CRV08_01750</name>
</gene>
<dbReference type="Proteomes" id="UP000290172">
    <property type="component" value="Unassembled WGS sequence"/>
</dbReference>
<reference evidence="2 3" key="1">
    <citation type="submission" date="2017-10" db="EMBL/GenBank/DDBJ databases">
        <title>Genomics of the genus Arcobacter.</title>
        <authorList>
            <person name="Perez-Cataluna A."/>
            <person name="Figueras M.J."/>
        </authorList>
    </citation>
    <scope>NUCLEOTIDE SEQUENCE [LARGE SCALE GENOMIC DNA]</scope>
    <source>
        <strain evidence="2 3">CECT 8993</strain>
    </source>
</reference>
<dbReference type="SUPFAM" id="SSF51556">
    <property type="entry name" value="Metallo-dependent hydrolases"/>
    <property type="match status" value="1"/>
</dbReference>
<dbReference type="NCBIfam" id="NF011984">
    <property type="entry name" value="PRK15446.1-5"/>
    <property type="match status" value="1"/>
</dbReference>
<dbReference type="RefSeq" id="WP_128978433.1">
    <property type="nucleotide sequence ID" value="NZ_PDKJ01000001.1"/>
</dbReference>
<dbReference type="InterPro" id="IPR032466">
    <property type="entry name" value="Metal_Hydrolase"/>
</dbReference>
<dbReference type="GO" id="GO:0016810">
    <property type="term" value="F:hydrolase activity, acting on carbon-nitrogen (but not peptide) bonds"/>
    <property type="evidence" value="ECO:0007669"/>
    <property type="project" value="InterPro"/>
</dbReference>
<dbReference type="InterPro" id="IPR006680">
    <property type="entry name" value="Amidohydro-rel"/>
</dbReference>
<dbReference type="PIRSF" id="PIRSF038971">
    <property type="entry name" value="PhnM"/>
    <property type="match status" value="1"/>
</dbReference>
<dbReference type="Pfam" id="PF01979">
    <property type="entry name" value="Amidohydro_1"/>
    <property type="match status" value="1"/>
</dbReference>
<dbReference type="InterPro" id="IPR012696">
    <property type="entry name" value="PhnM"/>
</dbReference>
<dbReference type="NCBIfam" id="NF011987">
    <property type="entry name" value="PRK15446.2-3"/>
    <property type="match status" value="1"/>
</dbReference>
<dbReference type="AlphaFoldDB" id="A0A4Q0YIU6"/>
<proteinExistence type="predicted"/>
<evidence type="ECO:0000313" key="2">
    <source>
        <dbReference type="EMBL" id="RXJ70313.1"/>
    </source>
</evidence>
<feature type="domain" description="Amidohydrolase-related" evidence="1">
    <location>
        <begin position="84"/>
        <end position="368"/>
    </location>
</feature>
<dbReference type="InterPro" id="IPR051781">
    <property type="entry name" value="Metallo-dep_Hydrolase"/>
</dbReference>
<sequence>MQTILRSTNVLIDEKFIPADLVIQGEFIQRVDEYGANKIAVDLGDKKIVPGIVDLHSDAIEKEIEPRPNATFPVELAISELDKKLSMAGVTTMFHAIGFEENPKKRRSIELAIHQIEEIFHANEKHLGLDNFVHARFELSSSEAVEPIKEVINKGMVKLVSLMDHSPGQGQFKNLETFKAFYGKHYGLDDEDIKAVIDKKMNKNEEKINELISFVNAKGITLLSHDDDCMQKLDGLLKLGVKISEFPLSLEVAKYAVDKGIATGMGAPNIVRGGSQSGNIAAIDLVKEGVCKYLCSDYHPTSMLQAVYRMKKDANLDIAKGFSMITSTPAKYANLDDRGELKEGKRADIIVIDDTNIPKVILTIKDGESIYNGIRGFRL</sequence>